<name>A0A9P6TDB8_9BASI</name>
<evidence type="ECO:0000313" key="2">
    <source>
        <dbReference type="EMBL" id="KAG0148281.1"/>
    </source>
</evidence>
<dbReference type="Proteomes" id="UP000886653">
    <property type="component" value="Unassembled WGS sequence"/>
</dbReference>
<organism evidence="2 3">
    <name type="scientific">Cronartium quercuum f. sp. fusiforme G11</name>
    <dbReference type="NCBI Taxonomy" id="708437"/>
    <lineage>
        <taxon>Eukaryota</taxon>
        <taxon>Fungi</taxon>
        <taxon>Dikarya</taxon>
        <taxon>Basidiomycota</taxon>
        <taxon>Pucciniomycotina</taxon>
        <taxon>Pucciniomycetes</taxon>
        <taxon>Pucciniales</taxon>
        <taxon>Coleosporiaceae</taxon>
        <taxon>Cronartium</taxon>
    </lineage>
</organism>
<dbReference type="EMBL" id="MU167238">
    <property type="protein sequence ID" value="KAG0148281.1"/>
    <property type="molecule type" value="Genomic_DNA"/>
</dbReference>
<dbReference type="AlphaFoldDB" id="A0A9P6TDB8"/>
<protein>
    <submittedName>
        <fullName evidence="2">Uncharacterized protein</fullName>
    </submittedName>
</protein>
<evidence type="ECO:0000313" key="3">
    <source>
        <dbReference type="Proteomes" id="UP000886653"/>
    </source>
</evidence>
<reference evidence="2" key="1">
    <citation type="submission" date="2013-11" db="EMBL/GenBank/DDBJ databases">
        <title>Genome sequence of the fusiform rust pathogen reveals effectors for host alternation and coevolution with pine.</title>
        <authorList>
            <consortium name="DOE Joint Genome Institute"/>
            <person name="Smith K."/>
            <person name="Pendleton A."/>
            <person name="Kubisiak T."/>
            <person name="Anderson C."/>
            <person name="Salamov A."/>
            <person name="Aerts A."/>
            <person name="Riley R."/>
            <person name="Clum A."/>
            <person name="Lindquist E."/>
            <person name="Ence D."/>
            <person name="Campbell M."/>
            <person name="Kronenberg Z."/>
            <person name="Feau N."/>
            <person name="Dhillon B."/>
            <person name="Hamelin R."/>
            <person name="Burleigh J."/>
            <person name="Smith J."/>
            <person name="Yandell M."/>
            <person name="Nelson C."/>
            <person name="Grigoriev I."/>
            <person name="Davis J."/>
        </authorList>
    </citation>
    <scope>NUCLEOTIDE SEQUENCE</scope>
    <source>
        <strain evidence="2">G11</strain>
    </source>
</reference>
<evidence type="ECO:0000256" key="1">
    <source>
        <dbReference type="SAM" id="MobiDB-lite"/>
    </source>
</evidence>
<proteinExistence type="predicted"/>
<sequence length="220" mass="24274">MRDQPKLRPASLAVDSASAKKASASRRQRLVDVGVARERARIAHSKRAATDKARFDARVAEKGTFQLYRVGETIKLRNETRTKGQPCWYGPFEVFDCLGQNVYRLIEPSGSLFPHLVKGNRLQPAKAKRGKLTEPWALPKRLQPRAAAEERVDKLKQAEAVHLTRAQIKAARSRIRIIGRFAPDGTAPSLGGGMVVAGLQAARSKGYSSVDGGRIHLECR</sequence>
<accession>A0A9P6TDB8</accession>
<feature type="region of interest" description="Disordered" evidence="1">
    <location>
        <begin position="1"/>
        <end position="25"/>
    </location>
</feature>
<keyword evidence="3" id="KW-1185">Reference proteome</keyword>
<comment type="caution">
    <text evidence="2">The sequence shown here is derived from an EMBL/GenBank/DDBJ whole genome shotgun (WGS) entry which is preliminary data.</text>
</comment>
<feature type="compositionally biased region" description="Low complexity" evidence="1">
    <location>
        <begin position="10"/>
        <end position="22"/>
    </location>
</feature>
<gene>
    <name evidence="2" type="ORF">CROQUDRAFT_41598</name>
</gene>
<dbReference type="OrthoDB" id="115435at2759"/>